<gene>
    <name evidence="1" type="ORF">NPX13_g1017</name>
</gene>
<comment type="caution">
    <text evidence="1">The sequence shown here is derived from an EMBL/GenBank/DDBJ whole genome shotgun (WGS) entry which is preliminary data.</text>
</comment>
<name>A0A9W8TQK3_9PEZI</name>
<evidence type="ECO:0000313" key="2">
    <source>
        <dbReference type="Proteomes" id="UP001148614"/>
    </source>
</evidence>
<dbReference type="EMBL" id="JANPWZ010000084">
    <property type="protein sequence ID" value="KAJ3579548.1"/>
    <property type="molecule type" value="Genomic_DNA"/>
</dbReference>
<protein>
    <submittedName>
        <fullName evidence="1">Uncharacterized protein</fullName>
    </submittedName>
</protein>
<reference evidence="1" key="1">
    <citation type="submission" date="2022-07" db="EMBL/GenBank/DDBJ databases">
        <title>Genome Sequence of Xylaria arbuscula.</title>
        <authorList>
            <person name="Buettner E."/>
        </authorList>
    </citation>
    <scope>NUCLEOTIDE SEQUENCE</scope>
    <source>
        <strain evidence="1">VT107</strain>
    </source>
</reference>
<evidence type="ECO:0000313" key="1">
    <source>
        <dbReference type="EMBL" id="KAJ3579548.1"/>
    </source>
</evidence>
<proteinExistence type="predicted"/>
<dbReference type="Proteomes" id="UP001148614">
    <property type="component" value="Unassembled WGS sequence"/>
</dbReference>
<accession>A0A9W8TQK3</accession>
<organism evidence="1 2">
    <name type="scientific">Xylaria arbuscula</name>
    <dbReference type="NCBI Taxonomy" id="114810"/>
    <lineage>
        <taxon>Eukaryota</taxon>
        <taxon>Fungi</taxon>
        <taxon>Dikarya</taxon>
        <taxon>Ascomycota</taxon>
        <taxon>Pezizomycotina</taxon>
        <taxon>Sordariomycetes</taxon>
        <taxon>Xylariomycetidae</taxon>
        <taxon>Xylariales</taxon>
        <taxon>Xylariaceae</taxon>
        <taxon>Xylaria</taxon>
    </lineage>
</organism>
<dbReference type="AlphaFoldDB" id="A0A9W8TQK3"/>
<sequence length="138" mass="15440">MQATSVVDFVRQFDSLRTKPGFRGAGWRHAVTIELQLMVLVSYHPTSLAEVIIYSTSTLARRNLPASLDLFVLTEHTYAAARLRTAVRLQSSDQVPRTKISHVAMFASRVILENDDTVQAETVKTRQRLETSALAEVP</sequence>
<keyword evidence="2" id="KW-1185">Reference proteome</keyword>